<dbReference type="Gene3D" id="3.40.50.150">
    <property type="entry name" value="Vaccinia Virus protein VP39"/>
    <property type="match status" value="1"/>
</dbReference>
<sequence>MIRHILVGRTDALNLTSEIRMTTLIHDPLASLLARLFDEAEASSPASNPDFANVSHDEQMRLMRSKTDYADFYARLKDYPLAVSRETGTLLYMLARGCGARSIVEFGTSFGISTLHLAAALRDNGGGRVITSEFEASKVARARANLAAAGLADLVEIREGDALRTLASDLPDTVDLLLLDGAKALYPEILERVEPRLRAGAFVVADNAEYSPDYLAYVRAPQNGYLSVPFGGDVELSMRIR</sequence>
<name>Q0B6B6_BURCM</name>
<dbReference type="PANTHER" id="PTHR43167">
    <property type="entry name" value="PUTATIVE (AFU_ORTHOLOGUE AFUA_6G01830)-RELATED"/>
    <property type="match status" value="1"/>
</dbReference>
<keyword evidence="1" id="KW-0489">Methyltransferase</keyword>
<dbReference type="GO" id="GO:0032259">
    <property type="term" value="P:methylation"/>
    <property type="evidence" value="ECO:0007669"/>
    <property type="project" value="UniProtKB-KW"/>
</dbReference>
<gene>
    <name evidence="4" type="ordered locus">Bamb_4757</name>
</gene>
<dbReference type="InterPro" id="IPR002935">
    <property type="entry name" value="SAM_O-MeTrfase"/>
</dbReference>
<dbReference type="KEGG" id="bam:Bamb_4757"/>
<evidence type="ECO:0000256" key="2">
    <source>
        <dbReference type="ARBA" id="ARBA00022679"/>
    </source>
</evidence>
<dbReference type="eggNOG" id="COG4122">
    <property type="taxonomic scope" value="Bacteria"/>
</dbReference>
<evidence type="ECO:0000313" key="5">
    <source>
        <dbReference type="Proteomes" id="UP000000662"/>
    </source>
</evidence>
<dbReference type="PANTHER" id="PTHR43167:SF1">
    <property type="entry name" value="PUTATIVE (AFU_ORTHOLOGUE AFUA_6G01830)-RELATED"/>
    <property type="match status" value="1"/>
</dbReference>
<dbReference type="GO" id="GO:0008171">
    <property type="term" value="F:O-methyltransferase activity"/>
    <property type="evidence" value="ECO:0007669"/>
    <property type="project" value="InterPro"/>
</dbReference>
<proteinExistence type="predicted"/>
<keyword evidence="2" id="KW-0808">Transferase</keyword>
<accession>Q0B6B6</accession>
<dbReference type="EMBL" id="CP000441">
    <property type="protein sequence ID" value="ABI90307.1"/>
    <property type="molecule type" value="Genomic_DNA"/>
</dbReference>
<dbReference type="InterPro" id="IPR029063">
    <property type="entry name" value="SAM-dependent_MTases_sf"/>
</dbReference>
<reference evidence="4" key="1">
    <citation type="submission" date="2006-08" db="EMBL/GenBank/DDBJ databases">
        <title>Complete sequence of Chromosome 2 of Burkholderia cepacia AMMD.</title>
        <authorList>
            <consortium name="US DOE Joint Genome Institute"/>
            <person name="Copeland A."/>
            <person name="Lucas S."/>
            <person name="Lapidus A."/>
            <person name="Barry K."/>
            <person name="Detter J.C."/>
            <person name="Glavina del Rio T."/>
            <person name="Hammon N."/>
            <person name="Israni S."/>
            <person name="Pitluck S."/>
            <person name="Bruce D."/>
            <person name="Chain P."/>
            <person name="Malfatti S."/>
            <person name="Shin M."/>
            <person name="Vergez L."/>
            <person name="Schmutz J."/>
            <person name="Larimer F."/>
            <person name="Land M."/>
            <person name="Hauser L."/>
            <person name="Kyrpides N."/>
            <person name="Kim E."/>
            <person name="Parke J."/>
            <person name="Coenye T."/>
            <person name="Konstantinidis K."/>
            <person name="Ramette A."/>
            <person name="Tiedje J."/>
            <person name="Richardson P."/>
        </authorList>
    </citation>
    <scope>NUCLEOTIDE SEQUENCE</scope>
    <source>
        <strain evidence="4">AMMD</strain>
    </source>
</reference>
<dbReference type="Pfam" id="PF13578">
    <property type="entry name" value="Methyltransf_24"/>
    <property type="match status" value="1"/>
</dbReference>
<dbReference type="SUPFAM" id="SSF53335">
    <property type="entry name" value="S-adenosyl-L-methionine-dependent methyltransferases"/>
    <property type="match status" value="1"/>
</dbReference>
<dbReference type="AlphaFoldDB" id="Q0B6B6"/>
<organism evidence="4 5">
    <name type="scientific">Burkholderia ambifaria (strain ATCC BAA-244 / DSM 16087 / CCUG 44356 / LMG 19182 / AMMD)</name>
    <name type="common">Burkholderia cepacia (strain AMMD)</name>
    <dbReference type="NCBI Taxonomy" id="339670"/>
    <lineage>
        <taxon>Bacteria</taxon>
        <taxon>Pseudomonadati</taxon>
        <taxon>Pseudomonadota</taxon>
        <taxon>Betaproteobacteria</taxon>
        <taxon>Burkholderiales</taxon>
        <taxon>Burkholderiaceae</taxon>
        <taxon>Burkholderia</taxon>
        <taxon>Burkholderia cepacia complex</taxon>
    </lineage>
</organism>
<protein>
    <submittedName>
        <fullName evidence="4">O-methyltransferase, family 3</fullName>
    </submittedName>
</protein>
<evidence type="ECO:0000313" key="4">
    <source>
        <dbReference type="EMBL" id="ABI90307.1"/>
    </source>
</evidence>
<dbReference type="Proteomes" id="UP000000662">
    <property type="component" value="Chromosome 2"/>
</dbReference>
<evidence type="ECO:0000256" key="3">
    <source>
        <dbReference type="ARBA" id="ARBA00022691"/>
    </source>
</evidence>
<dbReference type="PROSITE" id="PS51682">
    <property type="entry name" value="SAM_OMT_I"/>
    <property type="match status" value="1"/>
</dbReference>
<evidence type="ECO:0000256" key="1">
    <source>
        <dbReference type="ARBA" id="ARBA00022603"/>
    </source>
</evidence>
<keyword evidence="3" id="KW-0949">S-adenosyl-L-methionine</keyword>
<keyword evidence="5" id="KW-1185">Reference proteome</keyword>